<dbReference type="Proteomes" id="UP001233264">
    <property type="component" value="Chromosome"/>
</dbReference>
<feature type="compositionally biased region" description="Basic and acidic residues" evidence="1">
    <location>
        <begin position="32"/>
        <end position="54"/>
    </location>
</feature>
<feature type="region of interest" description="Disordered" evidence="1">
    <location>
        <begin position="81"/>
        <end position="107"/>
    </location>
</feature>
<gene>
    <name evidence="2" type="ORF">PZL22_001924</name>
</gene>
<feature type="region of interest" description="Disordered" evidence="1">
    <location>
        <begin position="21"/>
        <end position="64"/>
    </location>
</feature>
<evidence type="ECO:0000313" key="2">
    <source>
        <dbReference type="EMBL" id="WHS94220.1"/>
    </source>
</evidence>
<evidence type="ECO:0000256" key="1">
    <source>
        <dbReference type="SAM" id="MobiDB-lite"/>
    </source>
</evidence>
<evidence type="ECO:0008006" key="4">
    <source>
        <dbReference type="Google" id="ProtNLM"/>
    </source>
</evidence>
<protein>
    <recommendedName>
        <fullName evidence="4">Integrase</fullName>
    </recommendedName>
</protein>
<evidence type="ECO:0000313" key="3">
    <source>
        <dbReference type="Proteomes" id="UP001233264"/>
    </source>
</evidence>
<proteinExistence type="predicted"/>
<accession>A0ABY8T8P1</accession>
<sequence>MSVYKSKASPFYHYDFQIDGNRFHGTTKTRNKRDAEAVERQLKEQARRDAEQARKTGNAPMTIDTAVGRYWMEKGKHRANNKSFFSSLERTNANSSGGENPNLKMPK</sequence>
<keyword evidence="3" id="KW-1185">Reference proteome</keyword>
<name>A0ABY8T8P1_9HYPH</name>
<dbReference type="EMBL" id="CP120365">
    <property type="protein sequence ID" value="WHS94220.1"/>
    <property type="molecule type" value="Genomic_DNA"/>
</dbReference>
<organism evidence="2 3">
    <name type="scientific">Sinorhizobium kummerowiae</name>
    <dbReference type="NCBI Taxonomy" id="158892"/>
    <lineage>
        <taxon>Bacteria</taxon>
        <taxon>Pseudomonadati</taxon>
        <taxon>Pseudomonadota</taxon>
        <taxon>Alphaproteobacteria</taxon>
        <taxon>Hyphomicrobiales</taxon>
        <taxon>Rhizobiaceae</taxon>
        <taxon>Sinorhizobium/Ensifer group</taxon>
        <taxon>Sinorhizobium</taxon>
    </lineage>
</organism>
<reference evidence="2 3" key="1">
    <citation type="submission" date="2023-03" db="EMBL/GenBank/DDBJ databases">
        <authorList>
            <person name="Menendez E."/>
            <person name="Kaur S."/>
            <person name="Flores-Felix J.D."/>
            <person name="diCenzo G.C."/>
            <person name="Peix A."/>
            <person name="Velazquez E."/>
        </authorList>
    </citation>
    <scope>NUCLEOTIDE SEQUENCE [LARGE SCALE GENOMIC DNA]</scope>
    <source>
        <strain evidence="2 3">CCBAU 71714</strain>
    </source>
</reference>
<feature type="compositionally biased region" description="Polar residues" evidence="1">
    <location>
        <begin position="81"/>
        <end position="99"/>
    </location>
</feature>
<dbReference type="RefSeq" id="WP_284718602.1">
    <property type="nucleotide sequence ID" value="NZ_CP120365.1"/>
</dbReference>